<dbReference type="InterPro" id="IPR036709">
    <property type="entry name" value="Autotransporte_beta_dom_sf"/>
</dbReference>
<dbReference type="Gene3D" id="2.40.128.130">
    <property type="entry name" value="Autotransporter beta-domain"/>
    <property type="match status" value="1"/>
</dbReference>
<evidence type="ECO:0000256" key="1">
    <source>
        <dbReference type="ARBA" id="ARBA00022729"/>
    </source>
</evidence>
<feature type="domain" description="Autotransporter" evidence="3">
    <location>
        <begin position="854"/>
        <end position="1133"/>
    </location>
</feature>
<dbReference type="InterPro" id="IPR012332">
    <property type="entry name" value="Autotransporter_pectin_lyase_C"/>
</dbReference>
<dbReference type="Proteomes" id="UP000826462">
    <property type="component" value="Chromosome 2"/>
</dbReference>
<reference evidence="4 5" key="1">
    <citation type="submission" date="2021-07" db="EMBL/GenBank/DDBJ databases">
        <title>Paraburkholderia edwinii protects Aspergillus sp. from phenazines by acting as a toxin sponge.</title>
        <authorList>
            <person name="Dahlstrom K.M."/>
            <person name="Newman D.K."/>
        </authorList>
    </citation>
    <scope>NUCLEOTIDE SEQUENCE [LARGE SCALE GENOMIC DNA]</scope>
    <source>
        <strain evidence="4 5">Pe01</strain>
    </source>
</reference>
<dbReference type="Pfam" id="PF12951">
    <property type="entry name" value="PATR"/>
    <property type="match status" value="2"/>
</dbReference>
<evidence type="ECO:0000313" key="5">
    <source>
        <dbReference type="Proteomes" id="UP000826462"/>
    </source>
</evidence>
<accession>A0ABX8UYA7</accession>
<dbReference type="NCBIfam" id="TIGR01414">
    <property type="entry name" value="autotrans_barl"/>
    <property type="match status" value="1"/>
</dbReference>
<keyword evidence="1" id="KW-0732">Signal</keyword>
<evidence type="ECO:0000259" key="3">
    <source>
        <dbReference type="PROSITE" id="PS51208"/>
    </source>
</evidence>
<dbReference type="SUPFAM" id="SSF51126">
    <property type="entry name" value="Pectin lyase-like"/>
    <property type="match status" value="2"/>
</dbReference>
<dbReference type="SUPFAM" id="SSF103515">
    <property type="entry name" value="Autotransporter"/>
    <property type="match status" value="1"/>
</dbReference>
<dbReference type="PANTHER" id="PTHR35037:SF3">
    <property type="entry name" value="C-TERMINAL REGION OF AIDA-LIKE PROTEIN"/>
    <property type="match status" value="1"/>
</dbReference>
<dbReference type="Pfam" id="PF18883">
    <property type="entry name" value="AC_1"/>
    <property type="match status" value="1"/>
</dbReference>
<dbReference type="SMART" id="SM00869">
    <property type="entry name" value="Autotransporter"/>
    <property type="match status" value="1"/>
</dbReference>
<name>A0ABX8UYA7_9BURK</name>
<dbReference type="PANTHER" id="PTHR35037">
    <property type="entry name" value="C-TERMINAL REGION OF AIDA-LIKE PROTEIN"/>
    <property type="match status" value="1"/>
</dbReference>
<feature type="compositionally biased region" description="Pro residues" evidence="2">
    <location>
        <begin position="744"/>
        <end position="787"/>
    </location>
</feature>
<dbReference type="InterPro" id="IPR013425">
    <property type="entry name" value="Autotrns_rpt"/>
</dbReference>
<dbReference type="InterPro" id="IPR043990">
    <property type="entry name" value="AC_1"/>
</dbReference>
<evidence type="ECO:0000313" key="4">
    <source>
        <dbReference type="EMBL" id="QYD73939.1"/>
    </source>
</evidence>
<dbReference type="InterPro" id="IPR051551">
    <property type="entry name" value="Autotransporter_adhesion"/>
</dbReference>
<dbReference type="Pfam" id="PF03797">
    <property type="entry name" value="Autotransporter"/>
    <property type="match status" value="1"/>
</dbReference>
<proteinExistence type="predicted"/>
<dbReference type="PRINTS" id="PR01484">
    <property type="entry name" value="PRTACTNFAMLY"/>
</dbReference>
<sequence length="1133" mass="110869">MLLVSKTITLHAVAACNSSAPLSGTSVTCTGSSFAPVIARSGSANVTVNVASGASGSFVHASSAVVLSVEQNSAVTSNGTLTLTGGGGTGTQRGAVLLGTGNGNQLTNASGATINTTGAFNDAMAANGSGNTLTNLGTITTTGPSAYGMTAAWGQTNVGQLNNTLVNAGSVSTAGSNARAASILGGSGTISNSGSLSTSGAMSPAAYMQGNNDHLLNTGSIDATGQGSDAVFSNTASSSFNALIENRAGGRIVSQNAAAIRTLNGSSTVINAGLVQSGVGTAISMGGGNDMLILQTGSTIVGSADGGTGANTVTLQGSGTAANAFVNFQTLLVQGTLWNWSGSGTFATAHVQSGTLALTGTLNAPASVATTIDAGATIVANAQNLPLNVVDNGLVNFAQEADGAYSGLISGTGAVQKNGAGALTLAPSAASGNTYSGGTLIAGGVVAIAADNALGASTGGLAFDGGTLQLNRSFDLAATRAMTLNAGGGTIDTQTFDSTLAQPVTGSGALIKAGAGTLLMNGVSTYSGSTTVTAGTLAIGDPAHTNAELAGGGGMNIDAGTTVGGYGAVSGAVTNNGTLAVANALPAFAAASNGTFSVNGTLTNAALVQIAGPAGTTPGNVLRVAGNYVGQDGAIVLNTVVGADEAPSDRLVIDGGSASGSTVLQVANAGGTGAQTAVNGIRVIEAANGAATDPSAFRLSAPIKAGAYTYYLAKGGVTAGSANDWFLRNTVAPLPVVPQTVVPPSAPGTPPVAPPSEPGTPPSRPGAPPSPPPSAPGAPPSTPPSSPPEVVAVPIAAAGTPPLPAPPPAGSDPIPLYRPEVPLYAAIPGVARQLGVFQIDTFHDRQGDQSVLTGRGALPAAWARTWGNRSVLAEDGAASPEFDGSTFGVQAGHDLYADASANGARNHYGLLLGFARATGSVNGFALGSPNLDVGHLAINAYSVGGYWTHVAANGWYTDMVVMGSSLTVDPQSSDGAAVTTHGHGVAASVEGGLPFALPGSALAIEPQAQLTWQHLSLNDFNDGVSSVSFNSGNTFVGRVGVRLQGRFSTAGAYVEPWLRASVLRAFGSDDRTTFAGSTVIGTTIGQTSVQIGAGVVAQVAKSASVYATVGWLTNLGGAHQRTIGGSAGVRWTW</sequence>
<dbReference type="InterPro" id="IPR011050">
    <property type="entry name" value="Pectin_lyase_fold/virulence"/>
</dbReference>
<dbReference type="NCBIfam" id="TIGR02601">
    <property type="entry name" value="autotrns_rpt"/>
    <property type="match status" value="1"/>
</dbReference>
<dbReference type="PROSITE" id="PS51208">
    <property type="entry name" value="AUTOTRANSPORTER"/>
    <property type="match status" value="1"/>
</dbReference>
<dbReference type="Gene3D" id="2.160.20.20">
    <property type="match status" value="1"/>
</dbReference>
<keyword evidence="5" id="KW-1185">Reference proteome</keyword>
<dbReference type="InterPro" id="IPR006315">
    <property type="entry name" value="OM_autotransptr_brl_dom"/>
</dbReference>
<evidence type="ECO:0000256" key="2">
    <source>
        <dbReference type="SAM" id="MobiDB-lite"/>
    </source>
</evidence>
<protein>
    <submittedName>
        <fullName evidence="4">Autotransporter outer membrane beta-barrel domain-containing protein</fullName>
    </submittedName>
</protein>
<dbReference type="EMBL" id="CP080096">
    <property type="protein sequence ID" value="QYD73939.1"/>
    <property type="molecule type" value="Genomic_DNA"/>
</dbReference>
<dbReference type="InterPro" id="IPR005546">
    <property type="entry name" value="Autotransporte_beta"/>
</dbReference>
<feature type="region of interest" description="Disordered" evidence="2">
    <location>
        <begin position="742"/>
        <end position="790"/>
    </location>
</feature>
<gene>
    <name evidence="4" type="ORF">KZJ38_34205</name>
</gene>
<dbReference type="CDD" id="cd01344">
    <property type="entry name" value="PL2_Passenger_AT"/>
    <property type="match status" value="1"/>
</dbReference>
<dbReference type="InterPro" id="IPR003991">
    <property type="entry name" value="Pertactin_virulence_factor"/>
</dbReference>
<organism evidence="4 5">
    <name type="scientific">Paraburkholderia edwinii</name>
    <dbReference type="NCBI Taxonomy" id="2861782"/>
    <lineage>
        <taxon>Bacteria</taxon>
        <taxon>Pseudomonadati</taxon>
        <taxon>Pseudomonadota</taxon>
        <taxon>Betaproteobacteria</taxon>
        <taxon>Burkholderiales</taxon>
        <taxon>Burkholderiaceae</taxon>
        <taxon>Paraburkholderia</taxon>
    </lineage>
</organism>